<sequence>MATTPMSIKQRPFSVEPFTNIMLPDGIFDTAIFSQRITCFYTNTASINLNDVTLYLEGVGDPGIVPVSRTFFFPTIKAGASVRVFWIADFRNATPGKKLISFIAQAKGMSSGRSIKQIFVSKTTYDETTREYTCEVEEGSLKVSYMRVIGPANEWGNGQGHACCCCHGQDGSSSTGDSGPWIPTKMTMAFYPSPGYEGVHGDLPFSDPWWKILAWIVAAIAAIVAIVAAALGAGRANFGISGTFDETEPSISCCEPDVEGVAGETEFTVAGVASIIATVAAAVGMSDAEDPWWRGQKATPPGAGEITQVEKVDVEFAYPDGAPNAGVAYPVDVKWLYQRVTNLNTYSHRVEEQQVNIHVSDGVEVIVPDTHRAFEKPLVIKTRFQRTEGKYFSGSDLYAFALLRSPDGLYFRMDLLDDGIDFDTAPNDTTYTGSIHLESLYKILLKRNLSLEGIWKVYVFAQDVNNATPDMRPEIAATHIGGFMVASAVTLTFDPSLPCPLQAQASINVIT</sequence>
<protein>
    <submittedName>
        <fullName evidence="2">Uncharacterized protein</fullName>
    </submittedName>
</protein>
<feature type="transmembrane region" description="Helical" evidence="1">
    <location>
        <begin position="212"/>
        <end position="233"/>
    </location>
</feature>
<organism evidence="2">
    <name type="scientific">hydrothermal vent metagenome</name>
    <dbReference type="NCBI Taxonomy" id="652676"/>
    <lineage>
        <taxon>unclassified sequences</taxon>
        <taxon>metagenomes</taxon>
        <taxon>ecological metagenomes</taxon>
    </lineage>
</organism>
<name>A0A3B0XGB1_9ZZZZ</name>
<proteinExistence type="predicted"/>
<reference evidence="2" key="1">
    <citation type="submission" date="2018-06" db="EMBL/GenBank/DDBJ databases">
        <authorList>
            <person name="Zhirakovskaya E."/>
        </authorList>
    </citation>
    <scope>NUCLEOTIDE SEQUENCE</scope>
</reference>
<accession>A0A3B0XGB1</accession>
<keyword evidence="1" id="KW-1133">Transmembrane helix</keyword>
<evidence type="ECO:0000256" key="1">
    <source>
        <dbReference type="SAM" id="Phobius"/>
    </source>
</evidence>
<gene>
    <name evidence="2" type="ORF">MNBD_GAMMA10-2119</name>
</gene>
<evidence type="ECO:0000313" key="2">
    <source>
        <dbReference type="EMBL" id="VAW60639.1"/>
    </source>
</evidence>
<dbReference type="AlphaFoldDB" id="A0A3B0XGB1"/>
<dbReference type="EMBL" id="UOFJ01000007">
    <property type="protein sequence ID" value="VAW60639.1"/>
    <property type="molecule type" value="Genomic_DNA"/>
</dbReference>
<keyword evidence="1" id="KW-0472">Membrane</keyword>
<keyword evidence="1" id="KW-0812">Transmembrane</keyword>